<dbReference type="SUPFAM" id="SSF53474">
    <property type="entry name" value="alpha/beta-Hydrolases"/>
    <property type="match status" value="1"/>
</dbReference>
<dbReference type="Pfam" id="PF00561">
    <property type="entry name" value="Abhydrolase_1"/>
    <property type="match status" value="1"/>
</dbReference>
<protein>
    <submittedName>
        <fullName evidence="2">Alpha/beta hydrolase</fullName>
    </submittedName>
</protein>
<evidence type="ECO:0000313" key="2">
    <source>
        <dbReference type="EMBL" id="ATB35954.1"/>
    </source>
</evidence>
<feature type="domain" description="AB hydrolase-1" evidence="1">
    <location>
        <begin position="36"/>
        <end position="270"/>
    </location>
</feature>
<dbReference type="RefSeq" id="WP_095984508.1">
    <property type="nucleotide sequence ID" value="NZ_CP022098.1"/>
</dbReference>
<dbReference type="KEGG" id="cfus:CYFUS_001368"/>
<dbReference type="GO" id="GO:0047372">
    <property type="term" value="F:monoacylglycerol lipase activity"/>
    <property type="evidence" value="ECO:0007669"/>
    <property type="project" value="TreeGrafter"/>
</dbReference>
<dbReference type="PANTHER" id="PTHR43798">
    <property type="entry name" value="MONOACYLGLYCEROL LIPASE"/>
    <property type="match status" value="1"/>
</dbReference>
<dbReference type="PANTHER" id="PTHR43798:SF5">
    <property type="entry name" value="MONOACYLGLYCEROL LIPASE ABHD6"/>
    <property type="match status" value="1"/>
</dbReference>
<dbReference type="Gene3D" id="3.40.50.1820">
    <property type="entry name" value="alpha/beta hydrolase"/>
    <property type="match status" value="1"/>
</dbReference>
<keyword evidence="2" id="KW-0378">Hydrolase</keyword>
<name>A0A250IW38_9BACT</name>
<proteinExistence type="predicted"/>
<dbReference type="GO" id="GO:0016020">
    <property type="term" value="C:membrane"/>
    <property type="evidence" value="ECO:0007669"/>
    <property type="project" value="TreeGrafter"/>
</dbReference>
<organism evidence="2 3">
    <name type="scientific">Cystobacter fuscus</name>
    <dbReference type="NCBI Taxonomy" id="43"/>
    <lineage>
        <taxon>Bacteria</taxon>
        <taxon>Pseudomonadati</taxon>
        <taxon>Myxococcota</taxon>
        <taxon>Myxococcia</taxon>
        <taxon>Myxococcales</taxon>
        <taxon>Cystobacterineae</taxon>
        <taxon>Archangiaceae</taxon>
        <taxon>Cystobacter</taxon>
    </lineage>
</organism>
<dbReference type="Proteomes" id="UP000217257">
    <property type="component" value="Chromosome"/>
</dbReference>
<dbReference type="InterPro" id="IPR000073">
    <property type="entry name" value="AB_hydrolase_1"/>
</dbReference>
<evidence type="ECO:0000259" key="1">
    <source>
        <dbReference type="Pfam" id="PF00561"/>
    </source>
</evidence>
<dbReference type="EMBL" id="CP022098">
    <property type="protein sequence ID" value="ATB35954.1"/>
    <property type="molecule type" value="Genomic_DNA"/>
</dbReference>
<dbReference type="PRINTS" id="PR00111">
    <property type="entry name" value="ABHYDROLASE"/>
</dbReference>
<dbReference type="GO" id="GO:0046464">
    <property type="term" value="P:acylglycerol catabolic process"/>
    <property type="evidence" value="ECO:0007669"/>
    <property type="project" value="TreeGrafter"/>
</dbReference>
<dbReference type="AlphaFoldDB" id="A0A250IW38"/>
<reference evidence="2 3" key="1">
    <citation type="submission" date="2017-06" db="EMBL/GenBank/DDBJ databases">
        <title>Sequencing and comparative analysis of myxobacterial genomes.</title>
        <authorList>
            <person name="Rupp O."/>
            <person name="Goesmann A."/>
            <person name="Sogaard-Andersen L."/>
        </authorList>
    </citation>
    <scope>NUCLEOTIDE SEQUENCE [LARGE SCALE GENOMIC DNA]</scope>
    <source>
        <strain evidence="2 3">DSM 52655</strain>
    </source>
</reference>
<accession>A0A250IW38</accession>
<evidence type="ECO:0000313" key="3">
    <source>
        <dbReference type="Proteomes" id="UP000217257"/>
    </source>
</evidence>
<gene>
    <name evidence="2" type="ORF">CYFUS_001368</name>
</gene>
<dbReference type="InterPro" id="IPR029058">
    <property type="entry name" value="AB_hydrolase_fold"/>
</dbReference>
<dbReference type="InterPro" id="IPR050266">
    <property type="entry name" value="AB_hydrolase_sf"/>
</dbReference>
<sequence>MSAQSTAVTAKNQFVQGANGVRYAYRRLGAASPSVPPLVLLQHFRGNLDNWDPAFVDTLSASREVILFDNVGVGLSNGPVPSTVAQMARDAIAFLDALNVTQADLLGFSLGGFIAQEIALIRPVLVRRLVLAGTGPKGAPGMHGWRQDITAHARRPEPSGEDLLYIFFAHTQTSQARGVEFLGRFMQRGVERDQPSSLAARDAQYDAILDWGIPDHGQLQRLTAIQQPTFVIQGDDDLMIPTRLSHLMAGLIPNARIKIYPDSAHAFLFQYPAEVAGDVNAFLSA</sequence>